<feature type="binding site" evidence="11">
    <location>
        <position position="161"/>
    </location>
    <ligand>
        <name>GTP</name>
        <dbReference type="ChEBI" id="CHEBI:37565"/>
    </ligand>
</feature>
<feature type="binding site" evidence="11">
    <location>
        <begin position="99"/>
        <end position="101"/>
    </location>
    <ligand>
        <name>GTP</name>
        <dbReference type="ChEBI" id="CHEBI:37565"/>
    </ligand>
</feature>
<keyword evidence="14" id="KW-1185">Reference proteome</keyword>
<evidence type="ECO:0000259" key="12">
    <source>
        <dbReference type="Pfam" id="PF00925"/>
    </source>
</evidence>
<comment type="cofactor">
    <cofactor evidence="11">
        <name>Zn(2+)</name>
        <dbReference type="ChEBI" id="CHEBI:29105"/>
    </cofactor>
    <text evidence="11">Binds 1 zinc ion per subunit.</text>
</comment>
<keyword evidence="3 11" id="KW-0686">Riboflavin biosynthesis</keyword>
<dbReference type="GO" id="GO:0009231">
    <property type="term" value="P:riboflavin biosynthetic process"/>
    <property type="evidence" value="ECO:0007669"/>
    <property type="project" value="UniProtKB-UniRule"/>
</dbReference>
<keyword evidence="6 11" id="KW-0378">Hydrolase</keyword>
<keyword evidence="8 11" id="KW-0342">GTP-binding</keyword>
<dbReference type="HAMAP" id="MF_00179">
    <property type="entry name" value="RibA"/>
    <property type="match status" value="1"/>
</dbReference>
<evidence type="ECO:0000256" key="4">
    <source>
        <dbReference type="ARBA" id="ARBA00022723"/>
    </source>
</evidence>
<evidence type="ECO:0000256" key="2">
    <source>
        <dbReference type="ARBA" id="ARBA00005520"/>
    </source>
</evidence>
<protein>
    <recommendedName>
        <fullName evidence="11">GTP cyclohydrolase-2</fullName>
        <ecNumber evidence="11">3.5.4.25</ecNumber>
    </recommendedName>
    <alternativeName>
        <fullName evidence="11">GTP cyclohydrolase II</fullName>
    </alternativeName>
</protein>
<dbReference type="InterPro" id="IPR000926">
    <property type="entry name" value="RibA"/>
</dbReference>
<keyword evidence="5 11" id="KW-0547">Nucleotide-binding</keyword>
<dbReference type="PANTHER" id="PTHR21327:SF18">
    <property type="entry name" value="3,4-DIHYDROXY-2-BUTANONE 4-PHOSPHATE SYNTHASE"/>
    <property type="match status" value="1"/>
</dbReference>
<dbReference type="GO" id="GO:0005829">
    <property type="term" value="C:cytosol"/>
    <property type="evidence" value="ECO:0007669"/>
    <property type="project" value="TreeGrafter"/>
</dbReference>
<comment type="pathway">
    <text evidence="1 11">Cofactor biosynthesis; riboflavin biosynthesis; 5-amino-6-(D-ribitylamino)uracil from GTP: step 1/4.</text>
</comment>
<dbReference type="FunFam" id="3.40.50.10990:FF:000001">
    <property type="entry name" value="Riboflavin biosynthesis protein RibBA"/>
    <property type="match status" value="1"/>
</dbReference>
<dbReference type="OrthoDB" id="9793111at2"/>
<dbReference type="InterPro" id="IPR032677">
    <property type="entry name" value="GTP_cyclohydro_II"/>
</dbReference>
<keyword evidence="7 11" id="KW-0862">Zinc</keyword>
<dbReference type="PANTHER" id="PTHR21327">
    <property type="entry name" value="GTP CYCLOHYDROLASE II-RELATED"/>
    <property type="match status" value="1"/>
</dbReference>
<dbReference type="Proteomes" id="UP000283087">
    <property type="component" value="Unassembled WGS sequence"/>
</dbReference>
<dbReference type="EMBL" id="RQXW01000002">
    <property type="protein sequence ID" value="RTE67094.1"/>
    <property type="molecule type" value="Genomic_DNA"/>
</dbReference>
<evidence type="ECO:0000256" key="8">
    <source>
        <dbReference type="ARBA" id="ARBA00023134"/>
    </source>
</evidence>
<dbReference type="GO" id="GO:0008686">
    <property type="term" value="F:3,4-dihydroxy-2-butanone-4-phosphate synthase activity"/>
    <property type="evidence" value="ECO:0007669"/>
    <property type="project" value="TreeGrafter"/>
</dbReference>
<dbReference type="GO" id="GO:0005525">
    <property type="term" value="F:GTP binding"/>
    <property type="evidence" value="ECO:0007669"/>
    <property type="project" value="UniProtKB-KW"/>
</dbReference>
<feature type="binding site" evidence="11">
    <location>
        <position position="61"/>
    </location>
    <ligand>
        <name>Zn(2+)</name>
        <dbReference type="ChEBI" id="CHEBI:29105"/>
        <note>catalytic</note>
    </ligand>
</feature>
<feature type="binding site" evidence="11">
    <location>
        <position position="156"/>
    </location>
    <ligand>
        <name>GTP</name>
        <dbReference type="ChEBI" id="CHEBI:37565"/>
    </ligand>
</feature>
<proteinExistence type="inferred from homology"/>
<comment type="similarity">
    <text evidence="2">In the N-terminal section; belongs to the DHBP synthase family.</text>
</comment>
<evidence type="ECO:0000256" key="11">
    <source>
        <dbReference type="HAMAP-Rule" id="MF_00179"/>
    </source>
</evidence>
<feature type="domain" description="GTP cyclohydrolase II" evidence="12">
    <location>
        <begin position="14"/>
        <end position="172"/>
    </location>
</feature>
<dbReference type="EC" id="3.5.4.25" evidence="11"/>
<dbReference type="SUPFAM" id="SSF142695">
    <property type="entry name" value="RibA-like"/>
    <property type="match status" value="1"/>
</dbReference>
<sequence length="202" mass="21993">MSTEAYLATLTDAVSVRMPTAYGEFLMTAFTDPNDGKEHIILVMGQPHLVSAPIVRIHSECATGDLFASCRCDCGEQLDRSLSIIGEAGCGVLIYLRQEGRGIGLKNKLRAYQLQDQGSDTVEANLQLGLPVDGRCYGIAAAVLNALNISTLRLLTNNPDKISSLETLGFVVSRLPIQVDYQQYNLAYMQAKQLKMGHLVSL</sequence>
<dbReference type="Pfam" id="PF00925">
    <property type="entry name" value="GTP_cyclohydro2"/>
    <property type="match status" value="1"/>
</dbReference>
<evidence type="ECO:0000313" key="14">
    <source>
        <dbReference type="Proteomes" id="UP000283087"/>
    </source>
</evidence>
<dbReference type="NCBIfam" id="NF001591">
    <property type="entry name" value="PRK00393.1"/>
    <property type="match status" value="1"/>
</dbReference>
<feature type="active site" description="Proton acceptor" evidence="11">
    <location>
        <position position="133"/>
    </location>
</feature>
<accession>A0A430KUT5</accession>
<dbReference type="Gene3D" id="3.40.50.10990">
    <property type="entry name" value="GTP cyclohydrolase II"/>
    <property type="match status" value="1"/>
</dbReference>
<name>A0A430KUT5_9GAMM</name>
<evidence type="ECO:0000313" key="13">
    <source>
        <dbReference type="EMBL" id="RTE67094.1"/>
    </source>
</evidence>
<evidence type="ECO:0000256" key="7">
    <source>
        <dbReference type="ARBA" id="ARBA00022833"/>
    </source>
</evidence>
<feature type="binding site" evidence="11">
    <location>
        <position position="74"/>
    </location>
    <ligand>
        <name>Zn(2+)</name>
        <dbReference type="ChEBI" id="CHEBI:29105"/>
        <note>catalytic</note>
    </ligand>
</feature>
<feature type="active site" description="Nucleophile" evidence="11">
    <location>
        <position position="135"/>
    </location>
</feature>
<keyword evidence="4 11" id="KW-0479">Metal-binding</keyword>
<comment type="caution">
    <text evidence="13">The sequence shown here is derived from an EMBL/GenBank/DDBJ whole genome shotgun (WGS) entry which is preliminary data.</text>
</comment>
<dbReference type="NCBIfam" id="TIGR00505">
    <property type="entry name" value="ribA"/>
    <property type="match status" value="1"/>
</dbReference>
<evidence type="ECO:0000256" key="10">
    <source>
        <dbReference type="ARBA" id="ARBA00049295"/>
    </source>
</evidence>
<dbReference type="AlphaFoldDB" id="A0A430KUT5"/>
<dbReference type="UniPathway" id="UPA00275">
    <property type="reaction ID" value="UER00400"/>
</dbReference>
<evidence type="ECO:0000256" key="5">
    <source>
        <dbReference type="ARBA" id="ARBA00022741"/>
    </source>
</evidence>
<dbReference type="RefSeq" id="WP_126157061.1">
    <property type="nucleotide sequence ID" value="NZ_RQXW01000002.1"/>
</dbReference>
<feature type="binding site" evidence="11">
    <location>
        <begin position="56"/>
        <end position="60"/>
    </location>
    <ligand>
        <name>GTP</name>
        <dbReference type="ChEBI" id="CHEBI:37565"/>
    </ligand>
</feature>
<comment type="similarity">
    <text evidence="11">Belongs to the GTP cyclohydrolase II family.</text>
</comment>
<evidence type="ECO:0000256" key="3">
    <source>
        <dbReference type="ARBA" id="ARBA00022619"/>
    </source>
</evidence>
<evidence type="ECO:0000256" key="1">
    <source>
        <dbReference type="ARBA" id="ARBA00004853"/>
    </source>
</evidence>
<evidence type="ECO:0000256" key="9">
    <source>
        <dbReference type="ARBA" id="ARBA00043932"/>
    </source>
</evidence>
<dbReference type="CDD" id="cd00641">
    <property type="entry name" value="GTP_cyclohydro2"/>
    <property type="match status" value="1"/>
</dbReference>
<gene>
    <name evidence="11 13" type="primary">ribA</name>
    <name evidence="13" type="ORF">EH243_02455</name>
</gene>
<reference evidence="13 14" key="1">
    <citation type="submission" date="2018-11" db="EMBL/GenBank/DDBJ databases">
        <title>The draft genome sequence of Amphritea opalescens ANRC-JH13T.</title>
        <authorList>
            <person name="Fang Z."/>
            <person name="Zhang Y."/>
            <person name="Han X."/>
        </authorList>
    </citation>
    <scope>NUCLEOTIDE SEQUENCE [LARGE SCALE GENOMIC DNA]</scope>
    <source>
        <strain evidence="13 14">ANRC-JH13</strain>
    </source>
</reference>
<organism evidence="13 14">
    <name type="scientific">Amphritea opalescens</name>
    <dbReference type="NCBI Taxonomy" id="2490544"/>
    <lineage>
        <taxon>Bacteria</taxon>
        <taxon>Pseudomonadati</taxon>
        <taxon>Pseudomonadota</taxon>
        <taxon>Gammaproteobacteria</taxon>
        <taxon>Oceanospirillales</taxon>
        <taxon>Oceanospirillaceae</taxon>
        <taxon>Amphritea</taxon>
    </lineage>
</organism>
<dbReference type="GO" id="GO:0003935">
    <property type="term" value="F:GTP cyclohydrolase II activity"/>
    <property type="evidence" value="ECO:0007669"/>
    <property type="project" value="UniProtKB-UniRule"/>
</dbReference>
<feature type="binding site" evidence="11">
    <location>
        <position position="121"/>
    </location>
    <ligand>
        <name>GTP</name>
        <dbReference type="ChEBI" id="CHEBI:37565"/>
    </ligand>
</feature>
<dbReference type="InterPro" id="IPR036144">
    <property type="entry name" value="RibA-like_sf"/>
</dbReference>
<feature type="binding site" evidence="11">
    <location>
        <position position="72"/>
    </location>
    <ligand>
        <name>Zn(2+)</name>
        <dbReference type="ChEBI" id="CHEBI:29105"/>
        <note>catalytic</note>
    </ligand>
</feature>
<comment type="catalytic activity">
    <reaction evidence="10 11">
        <text>GTP + 4 H2O = 2,5-diamino-6-hydroxy-4-(5-phosphoribosylamino)-pyrimidine + formate + 2 phosphate + 3 H(+)</text>
        <dbReference type="Rhea" id="RHEA:23704"/>
        <dbReference type="ChEBI" id="CHEBI:15377"/>
        <dbReference type="ChEBI" id="CHEBI:15378"/>
        <dbReference type="ChEBI" id="CHEBI:15740"/>
        <dbReference type="ChEBI" id="CHEBI:37565"/>
        <dbReference type="ChEBI" id="CHEBI:43474"/>
        <dbReference type="ChEBI" id="CHEBI:58614"/>
        <dbReference type="EC" id="3.5.4.25"/>
    </reaction>
</comment>
<evidence type="ECO:0000256" key="6">
    <source>
        <dbReference type="ARBA" id="ARBA00022801"/>
    </source>
</evidence>
<dbReference type="GO" id="GO:0008270">
    <property type="term" value="F:zinc ion binding"/>
    <property type="evidence" value="ECO:0007669"/>
    <property type="project" value="UniProtKB-UniRule"/>
</dbReference>
<comment type="function">
    <text evidence="9 11">Catalyzes the conversion of GTP to 2,5-diamino-6-ribosylamino-4(3H)-pyrimidinone 5'-phosphate (DARP), formate and pyrophosphate.</text>
</comment>
<feature type="binding site" evidence="11">
    <location>
        <position position="77"/>
    </location>
    <ligand>
        <name>GTP</name>
        <dbReference type="ChEBI" id="CHEBI:37565"/>
    </ligand>
</feature>